<keyword evidence="4 8" id="KW-0812">Transmembrane</keyword>
<dbReference type="NCBIfam" id="TIGR00254">
    <property type="entry name" value="GGDEF"/>
    <property type="match status" value="1"/>
</dbReference>
<evidence type="ECO:0000256" key="8">
    <source>
        <dbReference type="SAM" id="Phobius"/>
    </source>
</evidence>
<reference evidence="10 11" key="1">
    <citation type="journal article" date="2011" name="J. Bacteriol.">
        <title>Complete genome sequence and updated annotation of Desulfovibrio alaskensis G20.</title>
        <authorList>
            <person name="Hauser L.J."/>
            <person name="Land M.L."/>
            <person name="Brown S.D."/>
            <person name="Larimer F."/>
            <person name="Keller K.L."/>
            <person name="Rapp-Giles B.J."/>
            <person name="Price M.N."/>
            <person name="Lin M."/>
            <person name="Bruce D.C."/>
            <person name="Detter J.C."/>
            <person name="Tapia R."/>
            <person name="Han C.S."/>
            <person name="Goodwin L.A."/>
            <person name="Cheng J.F."/>
            <person name="Pitluck S."/>
            <person name="Copeland A."/>
            <person name="Lucas S."/>
            <person name="Nolan M."/>
            <person name="Lapidus A.L."/>
            <person name="Palumbo A.V."/>
            <person name="Wall J.D."/>
        </authorList>
    </citation>
    <scope>NUCLEOTIDE SEQUENCE [LARGE SCALE GENOMIC DNA]</scope>
    <source>
        <strain evidence="11">ATCC BAA 1058 / DSM 17464 / G20</strain>
    </source>
</reference>
<evidence type="ECO:0000256" key="5">
    <source>
        <dbReference type="ARBA" id="ARBA00022989"/>
    </source>
</evidence>
<dbReference type="eggNOG" id="COG3706">
    <property type="taxonomic scope" value="Bacteria"/>
</dbReference>
<evidence type="ECO:0000256" key="2">
    <source>
        <dbReference type="ARBA" id="ARBA00012528"/>
    </source>
</evidence>
<evidence type="ECO:0000256" key="6">
    <source>
        <dbReference type="ARBA" id="ARBA00023136"/>
    </source>
</evidence>
<keyword evidence="3" id="KW-1003">Cell membrane</keyword>
<dbReference type="InterPro" id="IPR043128">
    <property type="entry name" value="Rev_trsase/Diguanyl_cyclase"/>
</dbReference>
<evidence type="ECO:0000259" key="9">
    <source>
        <dbReference type="PROSITE" id="PS50887"/>
    </source>
</evidence>
<evidence type="ECO:0000313" key="11">
    <source>
        <dbReference type="Proteomes" id="UP000002710"/>
    </source>
</evidence>
<dbReference type="GO" id="GO:0052621">
    <property type="term" value="F:diguanylate cyclase activity"/>
    <property type="evidence" value="ECO:0007669"/>
    <property type="project" value="UniProtKB-EC"/>
</dbReference>
<evidence type="ECO:0000256" key="3">
    <source>
        <dbReference type="ARBA" id="ARBA00022475"/>
    </source>
</evidence>
<dbReference type="FunFam" id="3.30.70.270:FF:000001">
    <property type="entry name" value="Diguanylate cyclase domain protein"/>
    <property type="match status" value="1"/>
</dbReference>
<dbReference type="SUPFAM" id="SSF55073">
    <property type="entry name" value="Nucleotide cyclase"/>
    <property type="match status" value="1"/>
</dbReference>
<comment type="catalytic activity">
    <reaction evidence="7">
        <text>2 GTP = 3',3'-c-di-GMP + 2 diphosphate</text>
        <dbReference type="Rhea" id="RHEA:24898"/>
        <dbReference type="ChEBI" id="CHEBI:33019"/>
        <dbReference type="ChEBI" id="CHEBI:37565"/>
        <dbReference type="ChEBI" id="CHEBI:58805"/>
        <dbReference type="EC" id="2.7.7.65"/>
    </reaction>
</comment>
<dbReference type="AlphaFoldDB" id="Q30W44"/>
<comment type="subcellular location">
    <subcellularLocation>
        <location evidence="1">Cell membrane</location>
        <topology evidence="1">Multi-pass membrane protein</topology>
    </subcellularLocation>
</comment>
<dbReference type="Proteomes" id="UP000002710">
    <property type="component" value="Chromosome"/>
</dbReference>
<evidence type="ECO:0000256" key="4">
    <source>
        <dbReference type="ARBA" id="ARBA00022692"/>
    </source>
</evidence>
<dbReference type="EC" id="2.7.7.65" evidence="2"/>
<dbReference type="GO" id="GO:0005886">
    <property type="term" value="C:plasma membrane"/>
    <property type="evidence" value="ECO:0007669"/>
    <property type="project" value="UniProtKB-SubCell"/>
</dbReference>
<evidence type="ECO:0000256" key="1">
    <source>
        <dbReference type="ARBA" id="ARBA00004651"/>
    </source>
</evidence>
<keyword evidence="5 8" id="KW-1133">Transmembrane helix</keyword>
<dbReference type="InterPro" id="IPR029787">
    <property type="entry name" value="Nucleotide_cyclase"/>
</dbReference>
<keyword evidence="6 8" id="KW-0472">Membrane</keyword>
<sequence>MQLKTRLISALAAILITVFLATSIINYVVTRNAVRDDLLRSALPLTGKNIYSEIHSALMRPLLVSSAMANDTFLRDWVTGGEQNEDAVRRYLSRIKKEYGFLSTFFVSAVTDRYYTPDGILKKIGPRDPHDVWFYAFTRYKEPYDLDIDVNQAAGNTMTVFVNFRLEDDRGRLLGVTGAGIALDKALELLDEAQRTYLRQAFLIDQDGLIQIHPDTSLVEKAYITEMDGLRDIAPDILAGQGDAVSLQYDAGGRHYLLTSRYIPEFKWHLLVVQDEMTALRTARGNFMRTLAMGFVSTLVILALCVLAVNKYQARIEHLARTDPLTGAANRRELEERFDLAAYRASRDGIPFSILIIDLDGFKEVNDRLGHLAGDEVLASMARVIRGRLRPTDLLARWGGDEFIILLDGNEESARALARRISAAVCAAPDIPVGFSSGVAAYRDSDDLTSLTRRADNAMYQAKARGGDCVMAAEDL</sequence>
<gene>
    <name evidence="10" type="ordered locus">Dde_3308</name>
</gene>
<dbReference type="HOGENOM" id="CLU_029518_0_0_7"/>
<dbReference type="RefSeq" id="WP_011369037.1">
    <property type="nucleotide sequence ID" value="NC_007519.1"/>
</dbReference>
<name>Q30W44_OLEA2</name>
<accession>Q30W44</accession>
<dbReference type="Pfam" id="PF00990">
    <property type="entry name" value="GGDEF"/>
    <property type="match status" value="1"/>
</dbReference>
<dbReference type="InterPro" id="IPR000160">
    <property type="entry name" value="GGDEF_dom"/>
</dbReference>
<dbReference type="CDD" id="cd18773">
    <property type="entry name" value="PDC1_HK_sensor"/>
    <property type="match status" value="1"/>
</dbReference>
<evidence type="ECO:0000313" key="10">
    <source>
        <dbReference type="EMBL" id="ABB40102.1"/>
    </source>
</evidence>
<organism evidence="10 11">
    <name type="scientific">Oleidesulfovibrio alaskensis (strain ATCC BAA-1058 / DSM 17464 / G20)</name>
    <name type="common">Desulfovibrio alaskensis</name>
    <dbReference type="NCBI Taxonomy" id="207559"/>
    <lineage>
        <taxon>Bacteria</taxon>
        <taxon>Pseudomonadati</taxon>
        <taxon>Thermodesulfobacteriota</taxon>
        <taxon>Desulfovibrionia</taxon>
        <taxon>Desulfovibrionales</taxon>
        <taxon>Desulfovibrionaceae</taxon>
        <taxon>Oleidesulfovibrio</taxon>
    </lineage>
</organism>
<dbReference type="SMART" id="SM00267">
    <property type="entry name" value="GGDEF"/>
    <property type="match status" value="1"/>
</dbReference>
<feature type="transmembrane region" description="Helical" evidence="8">
    <location>
        <begin position="287"/>
        <end position="309"/>
    </location>
</feature>
<dbReference type="KEGG" id="dde:Dde_3308"/>
<proteinExistence type="predicted"/>
<dbReference type="InterPro" id="IPR050469">
    <property type="entry name" value="Diguanylate_Cyclase"/>
</dbReference>
<feature type="domain" description="GGDEF" evidence="9">
    <location>
        <begin position="350"/>
        <end position="475"/>
    </location>
</feature>
<dbReference type="CDD" id="cd01949">
    <property type="entry name" value="GGDEF"/>
    <property type="match status" value="1"/>
</dbReference>
<protein>
    <recommendedName>
        <fullName evidence="2">diguanylate cyclase</fullName>
        <ecNumber evidence="2">2.7.7.65</ecNumber>
    </recommendedName>
</protein>
<dbReference type="EMBL" id="CP000112">
    <property type="protein sequence ID" value="ABB40102.1"/>
    <property type="molecule type" value="Genomic_DNA"/>
</dbReference>
<dbReference type="PROSITE" id="PS50887">
    <property type="entry name" value="GGDEF"/>
    <property type="match status" value="1"/>
</dbReference>
<dbReference type="PANTHER" id="PTHR45138">
    <property type="entry name" value="REGULATORY COMPONENTS OF SENSORY TRANSDUCTION SYSTEM"/>
    <property type="match status" value="1"/>
</dbReference>
<feature type="transmembrane region" description="Helical" evidence="8">
    <location>
        <begin position="7"/>
        <end position="29"/>
    </location>
</feature>
<dbReference type="Gene3D" id="3.30.70.270">
    <property type="match status" value="1"/>
</dbReference>
<dbReference type="InterPro" id="IPR033479">
    <property type="entry name" value="dCache_1"/>
</dbReference>
<keyword evidence="11" id="KW-1185">Reference proteome</keyword>
<dbReference type="Pfam" id="PF02743">
    <property type="entry name" value="dCache_1"/>
    <property type="match status" value="1"/>
</dbReference>
<dbReference type="Gene3D" id="3.30.450.20">
    <property type="entry name" value="PAS domain"/>
    <property type="match status" value="1"/>
</dbReference>
<dbReference type="CDD" id="cd12912">
    <property type="entry name" value="PDC2_MCP_like"/>
    <property type="match status" value="1"/>
</dbReference>
<evidence type="ECO:0000256" key="7">
    <source>
        <dbReference type="ARBA" id="ARBA00034247"/>
    </source>
</evidence>
<dbReference type="PANTHER" id="PTHR45138:SF9">
    <property type="entry name" value="DIGUANYLATE CYCLASE DGCM-RELATED"/>
    <property type="match status" value="1"/>
</dbReference>
<dbReference type="STRING" id="207559.Dde_3308"/>